<comment type="caution">
    <text evidence="1">The sequence shown here is derived from an EMBL/GenBank/DDBJ whole genome shotgun (WGS) entry which is preliminary data.</text>
</comment>
<feature type="non-terminal residue" evidence="1">
    <location>
        <position position="141"/>
    </location>
</feature>
<protein>
    <submittedName>
        <fullName evidence="1">Uncharacterized protein</fullName>
    </submittedName>
</protein>
<name>A0AAD5TFF2_9FUNG</name>
<dbReference type="AlphaFoldDB" id="A0AAD5TFF2"/>
<dbReference type="EMBL" id="JADGJQ010000084">
    <property type="protein sequence ID" value="KAJ3171785.1"/>
    <property type="molecule type" value="Genomic_DNA"/>
</dbReference>
<accession>A0AAD5TFF2</accession>
<evidence type="ECO:0000313" key="2">
    <source>
        <dbReference type="Proteomes" id="UP001212152"/>
    </source>
</evidence>
<organism evidence="1 2">
    <name type="scientific">Geranomyces variabilis</name>
    <dbReference type="NCBI Taxonomy" id="109894"/>
    <lineage>
        <taxon>Eukaryota</taxon>
        <taxon>Fungi</taxon>
        <taxon>Fungi incertae sedis</taxon>
        <taxon>Chytridiomycota</taxon>
        <taxon>Chytridiomycota incertae sedis</taxon>
        <taxon>Chytridiomycetes</taxon>
        <taxon>Spizellomycetales</taxon>
        <taxon>Powellomycetaceae</taxon>
        <taxon>Geranomyces</taxon>
    </lineage>
</organism>
<evidence type="ECO:0000313" key="1">
    <source>
        <dbReference type="EMBL" id="KAJ3171785.1"/>
    </source>
</evidence>
<sequence>MVYSSTHNEDRRQYKHLADFLAEVPVAALTTPAGKWDQELACEIASLVGKTGCVTVRGSAKETSQYHEFQANVYDRIAIDADFALLLGEEASINFPHGFEKGRPTLQHATARAYLDTIPPTALATKATSWSGELAKEVATV</sequence>
<reference evidence="1" key="1">
    <citation type="submission" date="2020-05" db="EMBL/GenBank/DDBJ databases">
        <title>Phylogenomic resolution of chytrid fungi.</title>
        <authorList>
            <person name="Stajich J.E."/>
            <person name="Amses K."/>
            <person name="Simmons R."/>
            <person name="Seto K."/>
            <person name="Myers J."/>
            <person name="Bonds A."/>
            <person name="Quandt C.A."/>
            <person name="Barry K."/>
            <person name="Liu P."/>
            <person name="Grigoriev I."/>
            <person name="Longcore J.E."/>
            <person name="James T.Y."/>
        </authorList>
    </citation>
    <scope>NUCLEOTIDE SEQUENCE</scope>
    <source>
        <strain evidence="1">JEL0379</strain>
    </source>
</reference>
<gene>
    <name evidence="1" type="ORF">HDU87_008253</name>
</gene>
<dbReference type="Proteomes" id="UP001212152">
    <property type="component" value="Unassembled WGS sequence"/>
</dbReference>
<keyword evidence="2" id="KW-1185">Reference proteome</keyword>
<proteinExistence type="predicted"/>